<protein>
    <submittedName>
        <fullName evidence="1">HAD family hydrolase</fullName>
    </submittedName>
</protein>
<evidence type="ECO:0000313" key="1">
    <source>
        <dbReference type="EMBL" id="QVL36789.1"/>
    </source>
</evidence>
<dbReference type="Proteomes" id="UP000682204">
    <property type="component" value="Chromosome"/>
</dbReference>
<sequence>MIFSHDALIFDVDGVLIDTDDSYFTLVGQAIRWAWGFSPRRRTDEASFTGEHYRICKRHRAFNDDYDIAWAFLCAAAATGERLLSRALPTAEGWARKLAAFEGANVVSWVRRSFGETFPRQEVRNLCEELYFGGEELWEKRGRRARLSETAGLWQREVPLLRSSWKALGLPVGIYTGRPRAELELGLRLLGWSDLPRERAITPDEGISKPSPEGLSLLCRRMAASSPLFFGDTESDRQAWKSFGRGRFVAIGPIVEDDLHFATVAEALASLLGPPSEAQ</sequence>
<name>A0ACD1DXI4_9BACT</name>
<reference evidence="1" key="1">
    <citation type="submission" date="2021-05" db="EMBL/GenBank/DDBJ databases">
        <title>An isolated secondary fermenter in methanogenic hydrocarbon-degrading communities.</title>
        <authorList>
            <person name="Liu Y.-F."/>
            <person name="Liu Z.-l."/>
        </authorList>
    </citation>
    <scope>NUCLEOTIDE SEQUENCE</scope>
    <source>
        <strain evidence="1">L-13</strain>
    </source>
</reference>
<keyword evidence="2" id="KW-1185">Reference proteome</keyword>
<accession>A0ACD1DXI4</accession>
<gene>
    <name evidence="1" type="ORF">KIH16_03110</name>
</gene>
<evidence type="ECO:0000313" key="2">
    <source>
        <dbReference type="Proteomes" id="UP000682204"/>
    </source>
</evidence>
<keyword evidence="1" id="KW-0378">Hydrolase</keyword>
<dbReference type="EMBL" id="CP074691">
    <property type="protein sequence ID" value="QVL36789.1"/>
    <property type="molecule type" value="Genomic_DNA"/>
</dbReference>
<organism evidence="1 2">
    <name type="scientific">Aminirod propionatiphilus</name>
    <dbReference type="NCBI Taxonomy" id="3415223"/>
    <lineage>
        <taxon>Bacteria</taxon>
        <taxon>Thermotogati</taxon>
        <taxon>Synergistota</taxon>
        <taxon>Synergistia</taxon>
        <taxon>Synergistales</taxon>
        <taxon>Aminiphilaceae</taxon>
        <taxon>Aminirod</taxon>
    </lineage>
</organism>
<proteinExistence type="predicted"/>